<proteinExistence type="predicted"/>
<dbReference type="eggNOG" id="COG3211">
    <property type="taxonomic scope" value="Bacteria"/>
</dbReference>
<dbReference type="AlphaFoldDB" id="R4YZN2"/>
<gene>
    <name evidence="1" type="ORF">BN381_330104</name>
</gene>
<dbReference type="EMBL" id="CANL01000027">
    <property type="protein sequence ID" value="CCM64119.1"/>
    <property type="molecule type" value="Genomic_DNA"/>
</dbReference>
<accession>R4YZN2</accession>
<sequence>MTSAELSVIRDDGAAVYLNGVEVWRSNLPPGPLTADTYAAVSLWGADERDPTMFPIDPALLSEGTNSIAVEVHNDTRRGADLSFDAELTVTR</sequence>
<organism evidence="1 2">
    <name type="scientific">Candidatus Neomicrothrix parvicella RN1</name>
    <dbReference type="NCBI Taxonomy" id="1229780"/>
    <lineage>
        <taxon>Bacteria</taxon>
        <taxon>Bacillati</taxon>
        <taxon>Actinomycetota</taxon>
        <taxon>Acidimicrobiia</taxon>
        <taxon>Acidimicrobiales</taxon>
        <taxon>Microthrixaceae</taxon>
        <taxon>Candidatus Neomicrothrix</taxon>
    </lineage>
</organism>
<dbReference type="Proteomes" id="UP000018291">
    <property type="component" value="Unassembled WGS sequence"/>
</dbReference>
<evidence type="ECO:0000313" key="2">
    <source>
        <dbReference type="Proteomes" id="UP000018291"/>
    </source>
</evidence>
<keyword evidence="2" id="KW-1185">Reference proteome</keyword>
<dbReference type="HOGENOM" id="CLU_2407810_0_0_11"/>
<protein>
    <recommendedName>
        <fullName evidence="3">Glycosyl hydrolases family 2 sugar binding domain-containing protein</fullName>
    </recommendedName>
</protein>
<comment type="caution">
    <text evidence="1">The sequence shown here is derived from an EMBL/GenBank/DDBJ whole genome shotgun (WGS) entry which is preliminary data.</text>
</comment>
<dbReference type="Gene3D" id="2.60.120.260">
    <property type="entry name" value="Galactose-binding domain-like"/>
    <property type="match status" value="1"/>
</dbReference>
<dbReference type="OrthoDB" id="9802683at2"/>
<name>R4YZN2_9ACTN</name>
<reference evidence="1 2" key="1">
    <citation type="journal article" date="2013" name="ISME J.">
        <title>Metabolic model for the filamentous 'Candidatus Microthrix parvicella' based on genomic and metagenomic analyses.</title>
        <authorList>
            <person name="Jon McIlroy S."/>
            <person name="Kristiansen R."/>
            <person name="Albertsen M."/>
            <person name="Michael Karst S."/>
            <person name="Rossetti S."/>
            <person name="Lund Nielsen J."/>
            <person name="Tandoi V."/>
            <person name="James Seviour R."/>
            <person name="Nielsen P.H."/>
        </authorList>
    </citation>
    <scope>NUCLEOTIDE SEQUENCE [LARGE SCALE GENOMIC DNA]</scope>
    <source>
        <strain evidence="1 2">RN1</strain>
    </source>
</reference>
<evidence type="ECO:0008006" key="3">
    <source>
        <dbReference type="Google" id="ProtNLM"/>
    </source>
</evidence>
<evidence type="ECO:0000313" key="1">
    <source>
        <dbReference type="EMBL" id="CCM64119.1"/>
    </source>
</evidence>
<dbReference type="STRING" id="1229780.BN381_330104"/>
<dbReference type="RefSeq" id="WP_012227720.1">
    <property type="nucleotide sequence ID" value="NZ_HG422565.1"/>
</dbReference>